<gene>
    <name evidence="6" type="ORF">LAESUDRAFT_30175</name>
</gene>
<dbReference type="InterPro" id="IPR050613">
    <property type="entry name" value="Sec_Metabolite_Reg"/>
</dbReference>
<comment type="subcellular location">
    <subcellularLocation>
        <location evidence="1">Nucleus</location>
    </subcellularLocation>
</comment>
<feature type="region of interest" description="Disordered" evidence="4">
    <location>
        <begin position="1"/>
        <end position="43"/>
    </location>
</feature>
<keyword evidence="3" id="KW-0539">Nucleus</keyword>
<dbReference type="InterPro" id="IPR036864">
    <property type="entry name" value="Zn2-C6_fun-type_DNA-bd_sf"/>
</dbReference>
<dbReference type="RefSeq" id="XP_040770622.1">
    <property type="nucleotide sequence ID" value="XM_040901893.1"/>
</dbReference>
<proteinExistence type="predicted"/>
<dbReference type="PROSITE" id="PS50048">
    <property type="entry name" value="ZN2_CY6_FUNGAL_2"/>
    <property type="match status" value="1"/>
</dbReference>
<dbReference type="GO" id="GO:0006351">
    <property type="term" value="P:DNA-templated transcription"/>
    <property type="evidence" value="ECO:0007669"/>
    <property type="project" value="InterPro"/>
</dbReference>
<dbReference type="SUPFAM" id="SSF57701">
    <property type="entry name" value="Zn2/Cys6 DNA-binding domain"/>
    <property type="match status" value="1"/>
</dbReference>
<feature type="region of interest" description="Disordered" evidence="4">
    <location>
        <begin position="141"/>
        <end position="252"/>
    </location>
</feature>
<evidence type="ECO:0000313" key="6">
    <source>
        <dbReference type="EMBL" id="KZT13112.1"/>
    </source>
</evidence>
<dbReference type="CDD" id="cd00067">
    <property type="entry name" value="GAL4"/>
    <property type="match status" value="1"/>
</dbReference>
<dbReference type="InterPro" id="IPR001138">
    <property type="entry name" value="Zn2Cys6_DnaBD"/>
</dbReference>
<feature type="compositionally biased region" description="Polar residues" evidence="4">
    <location>
        <begin position="838"/>
        <end position="857"/>
    </location>
</feature>
<feature type="compositionally biased region" description="Pro residues" evidence="4">
    <location>
        <begin position="821"/>
        <end position="837"/>
    </location>
</feature>
<dbReference type="GeneID" id="63818924"/>
<dbReference type="OrthoDB" id="762982at2759"/>
<feature type="compositionally biased region" description="Polar residues" evidence="4">
    <location>
        <begin position="143"/>
        <end position="156"/>
    </location>
</feature>
<dbReference type="Proteomes" id="UP000076871">
    <property type="component" value="Unassembled WGS sequence"/>
</dbReference>
<dbReference type="GO" id="GO:0005634">
    <property type="term" value="C:nucleus"/>
    <property type="evidence" value="ECO:0007669"/>
    <property type="project" value="UniProtKB-SubCell"/>
</dbReference>
<organism evidence="6 7">
    <name type="scientific">Laetiporus sulphureus 93-53</name>
    <dbReference type="NCBI Taxonomy" id="1314785"/>
    <lineage>
        <taxon>Eukaryota</taxon>
        <taxon>Fungi</taxon>
        <taxon>Dikarya</taxon>
        <taxon>Basidiomycota</taxon>
        <taxon>Agaricomycotina</taxon>
        <taxon>Agaricomycetes</taxon>
        <taxon>Polyporales</taxon>
        <taxon>Laetiporus</taxon>
    </lineage>
</organism>
<dbReference type="CDD" id="cd12148">
    <property type="entry name" value="fungal_TF_MHR"/>
    <property type="match status" value="1"/>
</dbReference>
<accession>A0A165IIA1</accession>
<dbReference type="SMART" id="SM00906">
    <property type="entry name" value="Fungal_trans"/>
    <property type="match status" value="1"/>
</dbReference>
<dbReference type="EMBL" id="KV427605">
    <property type="protein sequence ID" value="KZT13112.1"/>
    <property type="molecule type" value="Genomic_DNA"/>
</dbReference>
<evidence type="ECO:0000256" key="3">
    <source>
        <dbReference type="ARBA" id="ARBA00023242"/>
    </source>
</evidence>
<feature type="region of interest" description="Disordered" evidence="4">
    <location>
        <begin position="755"/>
        <end position="798"/>
    </location>
</feature>
<dbReference type="STRING" id="1314785.A0A165IIA1"/>
<dbReference type="InParanoid" id="A0A165IIA1"/>
<reference evidence="6 7" key="1">
    <citation type="journal article" date="2016" name="Mol. Biol. Evol.">
        <title>Comparative Genomics of Early-Diverging Mushroom-Forming Fungi Provides Insights into the Origins of Lignocellulose Decay Capabilities.</title>
        <authorList>
            <person name="Nagy L.G."/>
            <person name="Riley R."/>
            <person name="Tritt A."/>
            <person name="Adam C."/>
            <person name="Daum C."/>
            <person name="Floudas D."/>
            <person name="Sun H."/>
            <person name="Yadav J.S."/>
            <person name="Pangilinan J."/>
            <person name="Larsson K.H."/>
            <person name="Matsuura K."/>
            <person name="Barry K."/>
            <person name="Labutti K."/>
            <person name="Kuo R."/>
            <person name="Ohm R.A."/>
            <person name="Bhattacharya S.S."/>
            <person name="Shirouzu T."/>
            <person name="Yoshinaga Y."/>
            <person name="Martin F.M."/>
            <person name="Grigoriev I.V."/>
            <person name="Hibbett D.S."/>
        </authorList>
    </citation>
    <scope>NUCLEOTIDE SEQUENCE [LARGE SCALE GENOMIC DNA]</scope>
    <source>
        <strain evidence="6 7">93-53</strain>
    </source>
</reference>
<evidence type="ECO:0000256" key="1">
    <source>
        <dbReference type="ARBA" id="ARBA00004123"/>
    </source>
</evidence>
<dbReference type="Gene3D" id="4.10.240.10">
    <property type="entry name" value="Zn(2)-C6 fungal-type DNA-binding domain"/>
    <property type="match status" value="1"/>
</dbReference>
<feature type="compositionally biased region" description="Basic and acidic residues" evidence="4">
    <location>
        <begin position="227"/>
        <end position="236"/>
    </location>
</feature>
<evidence type="ECO:0000259" key="5">
    <source>
        <dbReference type="PROSITE" id="PS50048"/>
    </source>
</evidence>
<keyword evidence="2" id="KW-0479">Metal-binding</keyword>
<dbReference type="GO" id="GO:0003677">
    <property type="term" value="F:DNA binding"/>
    <property type="evidence" value="ECO:0007669"/>
    <property type="project" value="InterPro"/>
</dbReference>
<feature type="region of interest" description="Disordered" evidence="4">
    <location>
        <begin position="811"/>
        <end position="872"/>
    </location>
</feature>
<evidence type="ECO:0000256" key="2">
    <source>
        <dbReference type="ARBA" id="ARBA00022723"/>
    </source>
</evidence>
<keyword evidence="7" id="KW-1185">Reference proteome</keyword>
<feature type="compositionally biased region" description="Polar residues" evidence="4">
    <location>
        <begin position="217"/>
        <end position="226"/>
    </location>
</feature>
<dbReference type="AlphaFoldDB" id="A0A165IIA1"/>
<dbReference type="GO" id="GO:0008270">
    <property type="term" value="F:zinc ion binding"/>
    <property type="evidence" value="ECO:0007669"/>
    <property type="project" value="InterPro"/>
</dbReference>
<dbReference type="InterPro" id="IPR007219">
    <property type="entry name" value="XnlR_reg_dom"/>
</dbReference>
<dbReference type="Pfam" id="PF04082">
    <property type="entry name" value="Fungal_trans"/>
    <property type="match status" value="1"/>
</dbReference>
<sequence>MDYASNSKAEDKAVARATKVRRMHSPTAGSAERPKGDPPVSNGYAGLKRARKAINCEPCRASKLKCDRNRPCSSCVLRGMCHGLTLRSHGDLRIRTTALCYQGQEGSPSRIQDIRRQVDPLGEIIRIRDSLALLELHCKDTGGSRSTSTNPANSSGFPPHPIATPSKRLFESMADPPSRSSASTPLGNTAKAADPNIISTPGKHGQHNSGGLYEGPTTVTSNLINTSDKDESDASEHPPTPSRELETALSPSSTVSATLASAYDEDLIAALPPINTVDEMVAYYFSYCNWIYRHVNEPALLDGWACYKEGQSGDRVVFATVCVLIALAVCYLPPGHALLAGLGASEQLAQKYNGLSQTALQRYRADAESRTRTYTLGLVELLLAQSHYMTFAKEGPEEVWALGSELVSVGMAMGLHRDPGKHRYERTLAERRRWAWWHILLFERWQAFMFGRPLQIASHHFDTHLPTFCDSALDPSGQVYIPNLVLFRLAYILGDIMDDAVSFRPVPYAAVQERDRMLKAWYDALPRELLLDEFALARGLTSVDSDLRRLAVQSVIHRCAYFHIRFTLHRPYVKLPESLEIAVSAASGLISLFAQAFNVACVPGHLNWGPFHVFSALMFFSFQLINSPNQPGKGLFREQIRKGMVLLDQCRVLPVADKALMILQALEPLYAPGSEKESPEERSKRKAQILKLVKNLAFPYQDLAYSRDVESPGYRPFSPRVAESAMASRNDVQMQMEGSPALHVQVHDHTVISTASMQWPPVQTEDDVSPPYMHPPPESPLAVPQQMMKRRRTASETHQQLLNMQKSLAADPVPSNRIGHPPRPQPPPGHAPAPSPYSRPTMNSYAVQQATMMQQPQPHHVQAFDGGQPTGYLHPADESSMWGASVGFGLGEWAQFLNVVHRPDAPTRHSHMERHPGS</sequence>
<feature type="compositionally biased region" description="Polar residues" evidence="4">
    <location>
        <begin position="178"/>
        <end position="187"/>
    </location>
</feature>
<evidence type="ECO:0000256" key="4">
    <source>
        <dbReference type="SAM" id="MobiDB-lite"/>
    </source>
</evidence>
<evidence type="ECO:0000313" key="7">
    <source>
        <dbReference type="Proteomes" id="UP000076871"/>
    </source>
</evidence>
<name>A0A165IIA1_9APHY</name>
<protein>
    <recommendedName>
        <fullName evidence="5">Zn(2)-C6 fungal-type domain-containing protein</fullName>
    </recommendedName>
</protein>
<dbReference type="PANTHER" id="PTHR31001">
    <property type="entry name" value="UNCHARACTERIZED TRANSCRIPTIONAL REGULATORY PROTEIN"/>
    <property type="match status" value="1"/>
</dbReference>
<dbReference type="GO" id="GO:0000981">
    <property type="term" value="F:DNA-binding transcription factor activity, RNA polymerase II-specific"/>
    <property type="evidence" value="ECO:0007669"/>
    <property type="project" value="InterPro"/>
</dbReference>
<feature type="domain" description="Zn(2)-C6 fungal-type" evidence="5">
    <location>
        <begin position="55"/>
        <end position="80"/>
    </location>
</feature>